<dbReference type="Proteomes" id="UP000324800">
    <property type="component" value="Unassembled WGS sequence"/>
</dbReference>
<protein>
    <submittedName>
        <fullName evidence="2">Uncharacterized protein</fullName>
    </submittedName>
</protein>
<accession>A0A5J4Q348</accession>
<evidence type="ECO:0000256" key="1">
    <source>
        <dbReference type="SAM" id="MobiDB-lite"/>
    </source>
</evidence>
<gene>
    <name evidence="2" type="ORF">EZS28_055480</name>
</gene>
<feature type="non-terminal residue" evidence="2">
    <location>
        <position position="119"/>
    </location>
</feature>
<dbReference type="AlphaFoldDB" id="A0A5J4Q348"/>
<proteinExistence type="predicted"/>
<comment type="caution">
    <text evidence="2">The sequence shown here is derived from an EMBL/GenBank/DDBJ whole genome shotgun (WGS) entry which is preliminary data.</text>
</comment>
<evidence type="ECO:0000313" key="3">
    <source>
        <dbReference type="Proteomes" id="UP000324800"/>
    </source>
</evidence>
<name>A0A5J4Q348_9EUKA</name>
<reference evidence="2 3" key="1">
    <citation type="submission" date="2019-03" db="EMBL/GenBank/DDBJ databases">
        <title>Single cell metagenomics reveals metabolic interactions within the superorganism composed of flagellate Streblomastix strix and complex community of Bacteroidetes bacteria on its surface.</title>
        <authorList>
            <person name="Treitli S.C."/>
            <person name="Kolisko M."/>
            <person name="Husnik F."/>
            <person name="Keeling P."/>
            <person name="Hampl V."/>
        </authorList>
    </citation>
    <scope>NUCLEOTIDE SEQUENCE [LARGE SCALE GENOMIC DNA]</scope>
    <source>
        <strain evidence="2">ST1C</strain>
    </source>
</reference>
<feature type="region of interest" description="Disordered" evidence="1">
    <location>
        <begin position="1"/>
        <end position="27"/>
    </location>
</feature>
<organism evidence="2 3">
    <name type="scientific">Streblomastix strix</name>
    <dbReference type="NCBI Taxonomy" id="222440"/>
    <lineage>
        <taxon>Eukaryota</taxon>
        <taxon>Metamonada</taxon>
        <taxon>Preaxostyla</taxon>
        <taxon>Oxymonadida</taxon>
        <taxon>Streblomastigidae</taxon>
        <taxon>Streblomastix</taxon>
    </lineage>
</organism>
<dbReference type="EMBL" id="SNRW01047590">
    <property type="protein sequence ID" value="KAA6315043.1"/>
    <property type="molecule type" value="Genomic_DNA"/>
</dbReference>
<sequence>MEEGVGLQEIKRGNGEDTLQDGRGSAGNGIDAGRGLCHNAGFEECLSSCQGGEESESVHGFQFRQQEFHVRRNAFWVDKEPCDFLQCAEAGNQGDQGEMGSESNFLHRRYSAYGLGQGK</sequence>
<evidence type="ECO:0000313" key="2">
    <source>
        <dbReference type="EMBL" id="KAA6315043.1"/>
    </source>
</evidence>